<comment type="caution">
    <text evidence="5">The sequence shown here is derived from an EMBL/GenBank/DDBJ whole genome shotgun (WGS) entry which is preliminary data.</text>
</comment>
<dbReference type="Proteomes" id="UP000465601">
    <property type="component" value="Unassembled WGS sequence"/>
</dbReference>
<sequence length="546" mass="60905">MITILSIMGNVFSTIQNKVEPQLMKTIIEEEIQRLTLEEKIGQMLMVSFNDNQIEEYISTHKIGGFIIFTHNIKDYPSIGSLTEKIYSTGLDTLGIAPFIGIDQEGGTVSRLEDLFYPIVGNMTLGAANSQGLAKEQGKIIGCILKEIGVNLNFAPVVDVNSDYRNPVIGLRSFGNNPEAVSTMGQAFVFGQREAGVISAIKHFPGHGNVDVDSHYGLPINPREWEEIEATDLVPFKELAANGIEMIMTAHIKAPNIDPNYPATLSKKTLTDLLRQELSYEGVIITDDIGSMKAITTQYPTEEAAIKAIEAGVDIVLIVADGNKVEKTIASLRKAVESGRLTEERINQSLRRILKLKLNYGLFKPRGQESLYKQEDLNNKIIAHNEKVYREAITTISNTLGAFPIEEDQKVLFITQGKNHYLNPLTKTSEGLDKLIGQYYNSFDIIDINSKNSSNIQKILKDYERIVIFSQRGYQHRLMSQLLKDFKDHPEVVLVSVAEPYEALTIGKFSSHLGVYGWQWEGLKALMEVLIGNTYPKGINPVSHNQ</sequence>
<dbReference type="Gene3D" id="3.20.20.300">
    <property type="entry name" value="Glycoside hydrolase, family 3, N-terminal domain"/>
    <property type="match status" value="1"/>
</dbReference>
<dbReference type="PROSITE" id="PS00775">
    <property type="entry name" value="GLYCOSYL_HYDROL_F3"/>
    <property type="match status" value="1"/>
</dbReference>
<dbReference type="Gene3D" id="3.40.50.1700">
    <property type="entry name" value="Glycoside hydrolase family 3 C-terminal domain"/>
    <property type="match status" value="1"/>
</dbReference>
<dbReference type="EMBL" id="WBZB01000004">
    <property type="protein sequence ID" value="KAB3533108.1"/>
    <property type="molecule type" value="Genomic_DNA"/>
</dbReference>
<dbReference type="InterPro" id="IPR036881">
    <property type="entry name" value="Glyco_hydro_3_C_sf"/>
</dbReference>
<dbReference type="InterPro" id="IPR001764">
    <property type="entry name" value="Glyco_hydro_3_N"/>
</dbReference>
<dbReference type="InterPro" id="IPR050226">
    <property type="entry name" value="NagZ_Beta-hexosaminidase"/>
</dbReference>
<comment type="similarity">
    <text evidence="1">Belongs to the glycosyl hydrolase 3 family.</text>
</comment>
<keyword evidence="2 5" id="KW-0378">Hydrolase</keyword>
<evidence type="ECO:0000313" key="5">
    <source>
        <dbReference type="EMBL" id="KAB3533108.1"/>
    </source>
</evidence>
<dbReference type="PANTHER" id="PTHR30480:SF16">
    <property type="entry name" value="GLYCOSIDE HYDROLASE FAMILY 3 DOMAIN PROTEIN"/>
    <property type="match status" value="1"/>
</dbReference>
<evidence type="ECO:0000259" key="4">
    <source>
        <dbReference type="Pfam" id="PF00933"/>
    </source>
</evidence>
<dbReference type="PANTHER" id="PTHR30480">
    <property type="entry name" value="BETA-HEXOSAMINIDASE-RELATED"/>
    <property type="match status" value="1"/>
</dbReference>
<dbReference type="Pfam" id="PF00933">
    <property type="entry name" value="Glyco_hydro_3"/>
    <property type="match status" value="1"/>
</dbReference>
<name>A0A833HR78_9FIRM</name>
<dbReference type="AlphaFoldDB" id="A0A833HR78"/>
<reference evidence="5 6" key="1">
    <citation type="submission" date="2019-10" db="EMBL/GenBank/DDBJ databases">
        <title>Alkaliphilus serpentinus sp. nov. and Alkaliphilus pronyensis sp. nov., two novel anaerobic alkaliphilic species isolated from the serpentinized-hosted hydrothermal field of the Prony Bay (New Caledonia).</title>
        <authorList>
            <person name="Postec A."/>
        </authorList>
    </citation>
    <scope>NUCLEOTIDE SEQUENCE [LARGE SCALE GENOMIC DNA]</scope>
    <source>
        <strain evidence="5 6">LacT</strain>
    </source>
</reference>
<dbReference type="NCBIfam" id="NF003740">
    <property type="entry name" value="PRK05337.1"/>
    <property type="match status" value="1"/>
</dbReference>
<dbReference type="GO" id="GO:0009254">
    <property type="term" value="P:peptidoglycan turnover"/>
    <property type="evidence" value="ECO:0007669"/>
    <property type="project" value="TreeGrafter"/>
</dbReference>
<gene>
    <name evidence="5" type="primary">nagZ</name>
    <name evidence="5" type="ORF">F8153_00740</name>
</gene>
<dbReference type="InterPro" id="IPR036962">
    <property type="entry name" value="Glyco_hydro_3_N_sf"/>
</dbReference>
<accession>A0A833HR78</accession>
<evidence type="ECO:0000256" key="1">
    <source>
        <dbReference type="ARBA" id="ARBA00005336"/>
    </source>
</evidence>
<dbReference type="InterPro" id="IPR019800">
    <property type="entry name" value="Glyco_hydro_3_AS"/>
</dbReference>
<evidence type="ECO:0000313" key="6">
    <source>
        <dbReference type="Proteomes" id="UP000465601"/>
    </source>
</evidence>
<dbReference type="EC" id="3.2.1.52" evidence="5"/>
<proteinExistence type="inferred from homology"/>
<keyword evidence="6" id="KW-1185">Reference proteome</keyword>
<evidence type="ECO:0000256" key="3">
    <source>
        <dbReference type="ARBA" id="ARBA00023295"/>
    </source>
</evidence>
<dbReference type="InterPro" id="IPR017853">
    <property type="entry name" value="GH"/>
</dbReference>
<keyword evidence="3 5" id="KW-0326">Glycosidase</keyword>
<organism evidence="5 6">
    <name type="scientific">Alkaliphilus serpentinus</name>
    <dbReference type="NCBI Taxonomy" id="1482731"/>
    <lineage>
        <taxon>Bacteria</taxon>
        <taxon>Bacillati</taxon>
        <taxon>Bacillota</taxon>
        <taxon>Clostridia</taxon>
        <taxon>Peptostreptococcales</taxon>
        <taxon>Natronincolaceae</taxon>
        <taxon>Alkaliphilus</taxon>
    </lineage>
</organism>
<dbReference type="GO" id="GO:0004563">
    <property type="term" value="F:beta-N-acetylhexosaminidase activity"/>
    <property type="evidence" value="ECO:0007669"/>
    <property type="project" value="UniProtKB-EC"/>
</dbReference>
<evidence type="ECO:0000256" key="2">
    <source>
        <dbReference type="ARBA" id="ARBA00022801"/>
    </source>
</evidence>
<protein>
    <submittedName>
        <fullName evidence="5">Beta-N-acetylhexosaminidase</fullName>
        <ecNumber evidence="5">3.2.1.52</ecNumber>
    </submittedName>
</protein>
<dbReference type="GO" id="GO:0005975">
    <property type="term" value="P:carbohydrate metabolic process"/>
    <property type="evidence" value="ECO:0007669"/>
    <property type="project" value="InterPro"/>
</dbReference>
<feature type="domain" description="Glycoside hydrolase family 3 N-terminal" evidence="4">
    <location>
        <begin position="36"/>
        <end position="356"/>
    </location>
</feature>
<dbReference type="SUPFAM" id="SSF51445">
    <property type="entry name" value="(Trans)glycosidases"/>
    <property type="match status" value="1"/>
</dbReference>